<dbReference type="RefSeq" id="XP_040654759.1">
    <property type="nucleotide sequence ID" value="XM_040804655.1"/>
</dbReference>
<dbReference type="Pfam" id="PF12223">
    <property type="entry name" value="DUF3602"/>
    <property type="match status" value="1"/>
</dbReference>
<evidence type="ECO:0000313" key="2">
    <source>
        <dbReference type="EMBL" id="KYK55407.1"/>
    </source>
</evidence>
<comment type="caution">
    <text evidence="2">The sequence shown here is derived from an EMBL/GenBank/DDBJ whole genome shotgun (WGS) entry which is preliminary data.</text>
</comment>
<keyword evidence="3" id="KW-1185">Reference proteome</keyword>
<protein>
    <submittedName>
        <fullName evidence="2">Uncharacterized protein</fullName>
    </submittedName>
</protein>
<dbReference type="OrthoDB" id="2537432at2759"/>
<name>A0A151GE85_DRECN</name>
<evidence type="ECO:0000313" key="3">
    <source>
        <dbReference type="Proteomes" id="UP000076580"/>
    </source>
</evidence>
<dbReference type="PANTHER" id="PTHR34693:SF3">
    <property type="match status" value="1"/>
</dbReference>
<sequence length="128" mass="13180">MAAEVSHGRGGAGNINPDDTLYVDGEIARTGVEGSHGDGAYSSGRGGLGNIGDIGRAPTPRRDQDMIPEAALRPSQDTEFHTGRGGAGNEMHVPREKPAAAKTGGGGDAPISLADKLKARLFSVFQKK</sequence>
<dbReference type="InterPro" id="IPR053203">
    <property type="entry name" value="Cisplatin_resist-associated"/>
</dbReference>
<reference evidence="2 3" key="1">
    <citation type="journal article" date="2016" name="Sci. Rep.">
        <title>Insights into Adaptations to a Near-Obligate Nematode Endoparasitic Lifestyle from the Finished Genome of Drechmeria coniospora.</title>
        <authorList>
            <person name="Zhang L."/>
            <person name="Zhou Z."/>
            <person name="Guo Q."/>
            <person name="Fokkens L."/>
            <person name="Miskei M."/>
            <person name="Pocsi I."/>
            <person name="Zhang W."/>
            <person name="Chen M."/>
            <person name="Wang L."/>
            <person name="Sun Y."/>
            <person name="Donzelli B.G."/>
            <person name="Gibson D.M."/>
            <person name="Nelson D.R."/>
            <person name="Luo J.G."/>
            <person name="Rep M."/>
            <person name="Liu H."/>
            <person name="Yang S."/>
            <person name="Wang J."/>
            <person name="Krasnoff S.B."/>
            <person name="Xu Y."/>
            <person name="Molnar I."/>
            <person name="Lin M."/>
        </authorList>
    </citation>
    <scope>NUCLEOTIDE SEQUENCE [LARGE SCALE GENOMIC DNA]</scope>
    <source>
        <strain evidence="2 3">ARSEF 6962</strain>
    </source>
</reference>
<dbReference type="Proteomes" id="UP000076580">
    <property type="component" value="Chromosome 03"/>
</dbReference>
<dbReference type="PANTHER" id="PTHR34693">
    <property type="entry name" value="PROTEIN PAR32"/>
    <property type="match status" value="1"/>
</dbReference>
<organism evidence="2 3">
    <name type="scientific">Drechmeria coniospora</name>
    <name type="common">Nematophagous fungus</name>
    <name type="synonym">Meria coniospora</name>
    <dbReference type="NCBI Taxonomy" id="98403"/>
    <lineage>
        <taxon>Eukaryota</taxon>
        <taxon>Fungi</taxon>
        <taxon>Dikarya</taxon>
        <taxon>Ascomycota</taxon>
        <taxon>Pezizomycotina</taxon>
        <taxon>Sordariomycetes</taxon>
        <taxon>Hypocreomycetidae</taxon>
        <taxon>Hypocreales</taxon>
        <taxon>Ophiocordycipitaceae</taxon>
        <taxon>Drechmeria</taxon>
    </lineage>
</organism>
<gene>
    <name evidence="2" type="ORF">DCS_07370</name>
</gene>
<dbReference type="InParanoid" id="A0A151GE85"/>
<dbReference type="GeneID" id="63720013"/>
<evidence type="ECO:0000256" key="1">
    <source>
        <dbReference type="SAM" id="MobiDB-lite"/>
    </source>
</evidence>
<dbReference type="InterPro" id="IPR022024">
    <property type="entry name" value="DUF3602"/>
</dbReference>
<feature type="region of interest" description="Disordered" evidence="1">
    <location>
        <begin position="1"/>
        <end position="20"/>
    </location>
</feature>
<proteinExistence type="predicted"/>
<dbReference type="EMBL" id="LAYC01000003">
    <property type="protein sequence ID" value="KYK55407.1"/>
    <property type="molecule type" value="Genomic_DNA"/>
</dbReference>
<accession>A0A151GE85</accession>
<dbReference type="AlphaFoldDB" id="A0A151GE85"/>
<feature type="region of interest" description="Disordered" evidence="1">
    <location>
        <begin position="32"/>
        <end position="108"/>
    </location>
</feature>